<protein>
    <recommendedName>
        <fullName evidence="2">UPF0102 protein Aglo03_53290</fullName>
    </recommendedName>
</protein>
<dbReference type="InterPro" id="IPR011335">
    <property type="entry name" value="Restrct_endonuc-II-like"/>
</dbReference>
<dbReference type="NCBIfam" id="NF009154">
    <property type="entry name" value="PRK12497.3-3"/>
    <property type="match status" value="1"/>
</dbReference>
<evidence type="ECO:0000256" key="2">
    <source>
        <dbReference type="HAMAP-Rule" id="MF_00048"/>
    </source>
</evidence>
<dbReference type="InterPro" id="IPR011856">
    <property type="entry name" value="tRNA_endonuc-like_dom_sf"/>
</dbReference>
<reference evidence="3" key="1">
    <citation type="submission" date="2023-02" db="EMBL/GenBank/DDBJ databases">
        <title>Actinokineospora globicatena NBRC 15670.</title>
        <authorList>
            <person name="Ichikawa N."/>
            <person name="Sato H."/>
            <person name="Tonouchi N."/>
        </authorList>
    </citation>
    <scope>NUCLEOTIDE SEQUENCE</scope>
    <source>
        <strain evidence="3">NBRC 15670</strain>
    </source>
</reference>
<evidence type="ECO:0000313" key="4">
    <source>
        <dbReference type="Proteomes" id="UP001165042"/>
    </source>
</evidence>
<proteinExistence type="inferred from homology"/>
<comment type="similarity">
    <text evidence="1 2">Belongs to the UPF0102 family.</text>
</comment>
<dbReference type="HAMAP" id="MF_00048">
    <property type="entry name" value="UPF0102"/>
    <property type="match status" value="1"/>
</dbReference>
<evidence type="ECO:0000313" key="3">
    <source>
        <dbReference type="EMBL" id="GLW94513.1"/>
    </source>
</evidence>
<dbReference type="PANTHER" id="PTHR34039:SF1">
    <property type="entry name" value="UPF0102 PROTEIN YRAN"/>
    <property type="match status" value="1"/>
</dbReference>
<organism evidence="3 4">
    <name type="scientific">Actinokineospora globicatena</name>
    <dbReference type="NCBI Taxonomy" id="103729"/>
    <lineage>
        <taxon>Bacteria</taxon>
        <taxon>Bacillati</taxon>
        <taxon>Actinomycetota</taxon>
        <taxon>Actinomycetes</taxon>
        <taxon>Pseudonocardiales</taxon>
        <taxon>Pseudonocardiaceae</taxon>
        <taxon>Actinokineospora</taxon>
    </lineage>
</organism>
<dbReference type="PANTHER" id="PTHR34039">
    <property type="entry name" value="UPF0102 PROTEIN YRAN"/>
    <property type="match status" value="1"/>
</dbReference>
<accession>A0A9W6QTB0</accession>
<dbReference type="InterPro" id="IPR003509">
    <property type="entry name" value="UPF0102_YraN-like"/>
</dbReference>
<dbReference type="SUPFAM" id="SSF52980">
    <property type="entry name" value="Restriction endonuclease-like"/>
    <property type="match status" value="1"/>
</dbReference>
<dbReference type="RefSeq" id="WP_253841030.1">
    <property type="nucleotide sequence ID" value="NZ_BAAAVC010000007.1"/>
</dbReference>
<dbReference type="EMBL" id="BSSD01000009">
    <property type="protein sequence ID" value="GLW94513.1"/>
    <property type="molecule type" value="Genomic_DNA"/>
</dbReference>
<dbReference type="CDD" id="cd20736">
    <property type="entry name" value="PoNe_Nuclease"/>
    <property type="match status" value="1"/>
</dbReference>
<comment type="caution">
    <text evidence="3">The sequence shown here is derived from an EMBL/GenBank/DDBJ whole genome shotgun (WGS) entry which is preliminary data.</text>
</comment>
<sequence>MARHLRLGSRGEDIAAHHLQRQGLRVLARNWRCDLGELDLICATPTHLVVCEVKTRTSTRHGTPTEAVTATKAHRIRTLTHRWRLDTGHPPTPTRYDVIAVLIPPHGTPTLHHHRGIL</sequence>
<dbReference type="Pfam" id="PF02021">
    <property type="entry name" value="UPF0102"/>
    <property type="match status" value="1"/>
</dbReference>
<evidence type="ECO:0000256" key="1">
    <source>
        <dbReference type="ARBA" id="ARBA00006738"/>
    </source>
</evidence>
<name>A0A9W6QTB0_9PSEU</name>
<dbReference type="Proteomes" id="UP001165042">
    <property type="component" value="Unassembled WGS sequence"/>
</dbReference>
<dbReference type="AlphaFoldDB" id="A0A9W6QTB0"/>
<dbReference type="GO" id="GO:0003676">
    <property type="term" value="F:nucleic acid binding"/>
    <property type="evidence" value="ECO:0007669"/>
    <property type="project" value="InterPro"/>
</dbReference>
<dbReference type="Gene3D" id="3.40.1350.10">
    <property type="match status" value="1"/>
</dbReference>
<gene>
    <name evidence="3" type="primary">yraN</name>
    <name evidence="3" type="ORF">Aglo03_53290</name>
</gene>
<keyword evidence="4" id="KW-1185">Reference proteome</keyword>